<accession>A0A518CWT2</accession>
<feature type="transmembrane region" description="Helical" evidence="1">
    <location>
        <begin position="63"/>
        <end position="82"/>
    </location>
</feature>
<feature type="transmembrane region" description="Helical" evidence="1">
    <location>
        <begin position="103"/>
        <end position="123"/>
    </location>
</feature>
<dbReference type="Proteomes" id="UP000319342">
    <property type="component" value="Chromosome"/>
</dbReference>
<sequence length="130" mass="14964">MLFFAYLYIAMYTTVALWGIREDMRWEAPRWKATLSVVGNAVGIAGMLLWATDEVGQKLSAVWRWVLPALVIQLAIEVVYEYRLRLRRMLPEGELSDAQIRSLVWTSIGLGLLTAVPFFWMNYELAYPSS</sequence>
<evidence type="ECO:0000313" key="2">
    <source>
        <dbReference type="EMBL" id="QDU83691.1"/>
    </source>
</evidence>
<gene>
    <name evidence="2" type="ORF">Pla163_07920</name>
</gene>
<feature type="transmembrane region" description="Helical" evidence="1">
    <location>
        <begin position="33"/>
        <end position="51"/>
    </location>
</feature>
<name>A0A518CWT2_9BACT</name>
<dbReference type="EMBL" id="CP036290">
    <property type="protein sequence ID" value="QDU83691.1"/>
    <property type="molecule type" value="Genomic_DNA"/>
</dbReference>
<protein>
    <submittedName>
        <fullName evidence="2">Uncharacterized protein</fullName>
    </submittedName>
</protein>
<dbReference type="OrthoDB" id="9947489at2"/>
<keyword evidence="1" id="KW-0472">Membrane</keyword>
<reference evidence="2 3" key="1">
    <citation type="submission" date="2019-02" db="EMBL/GenBank/DDBJ databases">
        <title>Deep-cultivation of Planctomycetes and their phenomic and genomic characterization uncovers novel biology.</title>
        <authorList>
            <person name="Wiegand S."/>
            <person name="Jogler M."/>
            <person name="Boedeker C."/>
            <person name="Pinto D."/>
            <person name="Vollmers J."/>
            <person name="Rivas-Marin E."/>
            <person name="Kohn T."/>
            <person name="Peeters S.H."/>
            <person name="Heuer A."/>
            <person name="Rast P."/>
            <person name="Oberbeckmann S."/>
            <person name="Bunk B."/>
            <person name="Jeske O."/>
            <person name="Meyerdierks A."/>
            <person name="Storesund J.E."/>
            <person name="Kallscheuer N."/>
            <person name="Luecker S."/>
            <person name="Lage O.M."/>
            <person name="Pohl T."/>
            <person name="Merkel B.J."/>
            <person name="Hornburger P."/>
            <person name="Mueller R.-W."/>
            <person name="Bruemmer F."/>
            <person name="Labrenz M."/>
            <person name="Spormann A.M."/>
            <person name="Op den Camp H."/>
            <person name="Overmann J."/>
            <person name="Amann R."/>
            <person name="Jetten M.S.M."/>
            <person name="Mascher T."/>
            <person name="Medema M.H."/>
            <person name="Devos D.P."/>
            <person name="Kaster A.-K."/>
            <person name="Ovreas L."/>
            <person name="Rohde M."/>
            <person name="Galperin M.Y."/>
            <person name="Jogler C."/>
        </authorList>
    </citation>
    <scope>NUCLEOTIDE SEQUENCE [LARGE SCALE GENOMIC DNA]</scope>
    <source>
        <strain evidence="2 3">Pla163</strain>
    </source>
</reference>
<organism evidence="2 3">
    <name type="scientific">Rohdeia mirabilis</name>
    <dbReference type="NCBI Taxonomy" id="2528008"/>
    <lineage>
        <taxon>Bacteria</taxon>
        <taxon>Pseudomonadati</taxon>
        <taxon>Planctomycetota</taxon>
        <taxon>Planctomycetia</taxon>
        <taxon>Planctomycetia incertae sedis</taxon>
        <taxon>Rohdeia</taxon>
    </lineage>
</organism>
<keyword evidence="3" id="KW-1185">Reference proteome</keyword>
<evidence type="ECO:0000313" key="3">
    <source>
        <dbReference type="Proteomes" id="UP000319342"/>
    </source>
</evidence>
<keyword evidence="1" id="KW-1133">Transmembrane helix</keyword>
<proteinExistence type="predicted"/>
<dbReference type="AlphaFoldDB" id="A0A518CWT2"/>
<keyword evidence="1" id="KW-0812">Transmembrane</keyword>
<evidence type="ECO:0000256" key="1">
    <source>
        <dbReference type="SAM" id="Phobius"/>
    </source>
</evidence>
<dbReference type="RefSeq" id="WP_145183847.1">
    <property type="nucleotide sequence ID" value="NZ_CP036290.1"/>
</dbReference>
<feature type="transmembrane region" description="Helical" evidence="1">
    <location>
        <begin position="6"/>
        <end position="21"/>
    </location>
</feature>